<dbReference type="GO" id="GO:0003924">
    <property type="term" value="F:GTPase activity"/>
    <property type="evidence" value="ECO:0007669"/>
    <property type="project" value="InterPro"/>
</dbReference>
<evidence type="ECO:0000256" key="2">
    <source>
        <dbReference type="ARBA" id="ARBA00023134"/>
    </source>
</evidence>
<feature type="binding site" evidence="3">
    <location>
        <begin position="23"/>
        <end position="30"/>
    </location>
    <ligand>
        <name>GTP</name>
        <dbReference type="ChEBI" id="CHEBI:37565"/>
    </ligand>
</feature>
<keyword evidence="7" id="KW-1185">Reference proteome</keyword>
<name>A0A814A5S9_9BILA</name>
<dbReference type="PRINTS" id="PR00449">
    <property type="entry name" value="RASTRNSFRMNG"/>
</dbReference>
<dbReference type="SMART" id="SM00177">
    <property type="entry name" value="ARF"/>
    <property type="match status" value="1"/>
</dbReference>
<dbReference type="OrthoDB" id="9980078at2759"/>
<dbReference type="SUPFAM" id="SSF52540">
    <property type="entry name" value="P-loop containing nucleoside triphosphate hydrolases"/>
    <property type="match status" value="1"/>
</dbReference>
<dbReference type="Gene3D" id="3.40.50.300">
    <property type="entry name" value="P-loop containing nucleotide triphosphate hydrolases"/>
    <property type="match status" value="2"/>
</dbReference>
<evidence type="ECO:0000313" key="5">
    <source>
        <dbReference type="EMBL" id="CAF0909973.1"/>
    </source>
</evidence>
<evidence type="ECO:0000256" key="1">
    <source>
        <dbReference type="ARBA" id="ARBA00022741"/>
    </source>
</evidence>
<dbReference type="Proteomes" id="UP000663829">
    <property type="component" value="Unassembled WGS sequence"/>
</dbReference>
<protein>
    <recommendedName>
        <fullName evidence="8">ADP-ribosylation factor-like protein</fullName>
    </recommendedName>
</protein>
<dbReference type="GO" id="GO:0005525">
    <property type="term" value="F:GTP binding"/>
    <property type="evidence" value="ECO:0007669"/>
    <property type="project" value="UniProtKB-KW"/>
</dbReference>
<dbReference type="Pfam" id="PF00025">
    <property type="entry name" value="Arf"/>
    <property type="match status" value="2"/>
</dbReference>
<dbReference type="EMBL" id="CAJNOQ010001654">
    <property type="protein sequence ID" value="CAF0909973.1"/>
    <property type="molecule type" value="Genomic_DNA"/>
</dbReference>
<dbReference type="AlphaFoldDB" id="A0A814A5S9"/>
<gene>
    <name evidence="5" type="ORF">GPM918_LOCUS9095</name>
    <name evidence="6" type="ORF">SRO942_LOCUS9096</name>
</gene>
<accession>A0A814A5S9</accession>
<dbReference type="InterPro" id="IPR024156">
    <property type="entry name" value="Small_GTPase_ARF"/>
</dbReference>
<keyword evidence="4" id="KW-0479">Metal-binding</keyword>
<dbReference type="GO" id="GO:0046872">
    <property type="term" value="F:metal ion binding"/>
    <property type="evidence" value="ECO:0007669"/>
    <property type="project" value="UniProtKB-KW"/>
</dbReference>
<keyword evidence="1 3" id="KW-0547">Nucleotide-binding</keyword>
<dbReference type="Proteomes" id="UP000681722">
    <property type="component" value="Unassembled WGS sequence"/>
</dbReference>
<feature type="binding site" evidence="4">
    <location>
        <position position="59"/>
    </location>
    <ligand>
        <name>Mg(2+)</name>
        <dbReference type="ChEBI" id="CHEBI:18420"/>
    </ligand>
</feature>
<feature type="binding site" evidence="4">
    <location>
        <position position="30"/>
    </location>
    <ligand>
        <name>Mg(2+)</name>
        <dbReference type="ChEBI" id="CHEBI:18420"/>
    </ligand>
</feature>
<organism evidence="5 7">
    <name type="scientific">Didymodactylos carnosus</name>
    <dbReference type="NCBI Taxonomy" id="1234261"/>
    <lineage>
        <taxon>Eukaryota</taxon>
        <taxon>Metazoa</taxon>
        <taxon>Spiralia</taxon>
        <taxon>Gnathifera</taxon>
        <taxon>Rotifera</taxon>
        <taxon>Eurotatoria</taxon>
        <taxon>Bdelloidea</taxon>
        <taxon>Philodinida</taxon>
        <taxon>Philodinidae</taxon>
        <taxon>Didymodactylos</taxon>
    </lineage>
</organism>
<dbReference type="InterPro" id="IPR027417">
    <property type="entry name" value="P-loop_NTPase"/>
</dbReference>
<dbReference type="InterPro" id="IPR006689">
    <property type="entry name" value="Small_GTPase_ARF/SAR"/>
</dbReference>
<proteinExistence type="predicted"/>
<evidence type="ECO:0000313" key="6">
    <source>
        <dbReference type="EMBL" id="CAF3691238.1"/>
    </source>
</evidence>
<feature type="binding site" evidence="3">
    <location>
        <position position="83"/>
    </location>
    <ligand>
        <name>GTP</name>
        <dbReference type="ChEBI" id="CHEBI:37565"/>
    </ligand>
</feature>
<feature type="binding site" evidence="3">
    <location>
        <begin position="124"/>
        <end position="127"/>
    </location>
    <ligand>
        <name>GTP</name>
        <dbReference type="ChEBI" id="CHEBI:37565"/>
    </ligand>
</feature>
<evidence type="ECO:0008006" key="8">
    <source>
        <dbReference type="Google" id="ProtNLM"/>
    </source>
</evidence>
<evidence type="ECO:0000313" key="7">
    <source>
        <dbReference type="Proteomes" id="UP000663829"/>
    </source>
</evidence>
<dbReference type="PROSITE" id="PS51417">
    <property type="entry name" value="ARF"/>
    <property type="match status" value="1"/>
</dbReference>
<dbReference type="PANTHER" id="PTHR11711">
    <property type="entry name" value="ADP RIBOSYLATION FACTOR-RELATED"/>
    <property type="match status" value="1"/>
</dbReference>
<sequence length="184" mass="20791">MGLFSSKLCSPYDDVAARVLILGLDSAGKSTLLYRLSNLTELQFSSGANFIYHIPSQPTVVYQVETIYPRLSPIPLNLWDLGGQEKVRACQFTDHSRIHEVQQELLRVMDLIDDKTTPIVIAANKQDLEHALDVQELKLALCLPELKVNVEWPICPTSAFTGEGVMDAFCLLAQLIHRRRWQQQ</sequence>
<keyword evidence="4" id="KW-0460">Magnesium</keyword>
<keyword evidence="2 3" id="KW-0342">GTP-binding</keyword>
<evidence type="ECO:0000256" key="3">
    <source>
        <dbReference type="PIRSR" id="PIRSR606689-1"/>
    </source>
</evidence>
<reference evidence="5" key="1">
    <citation type="submission" date="2021-02" db="EMBL/GenBank/DDBJ databases">
        <authorList>
            <person name="Nowell W R."/>
        </authorList>
    </citation>
    <scope>NUCLEOTIDE SEQUENCE</scope>
</reference>
<evidence type="ECO:0000256" key="4">
    <source>
        <dbReference type="PIRSR" id="PIRSR606689-2"/>
    </source>
</evidence>
<dbReference type="EMBL" id="CAJOBC010001654">
    <property type="protein sequence ID" value="CAF3691238.1"/>
    <property type="molecule type" value="Genomic_DNA"/>
</dbReference>
<comment type="caution">
    <text evidence="5">The sequence shown here is derived from an EMBL/GenBank/DDBJ whole genome shotgun (WGS) entry which is preliminary data.</text>
</comment>